<protein>
    <recommendedName>
        <fullName evidence="3">Myb/SANT-like domain-containing protein</fullName>
    </recommendedName>
</protein>
<dbReference type="STRING" id="200361.A0A453MZW4"/>
<organism evidence="1 2">
    <name type="scientific">Aegilops tauschii subsp. strangulata</name>
    <name type="common">Goatgrass</name>
    <dbReference type="NCBI Taxonomy" id="200361"/>
    <lineage>
        <taxon>Eukaryota</taxon>
        <taxon>Viridiplantae</taxon>
        <taxon>Streptophyta</taxon>
        <taxon>Embryophyta</taxon>
        <taxon>Tracheophyta</taxon>
        <taxon>Spermatophyta</taxon>
        <taxon>Magnoliopsida</taxon>
        <taxon>Liliopsida</taxon>
        <taxon>Poales</taxon>
        <taxon>Poaceae</taxon>
        <taxon>BOP clade</taxon>
        <taxon>Pooideae</taxon>
        <taxon>Triticodae</taxon>
        <taxon>Triticeae</taxon>
        <taxon>Triticinae</taxon>
        <taxon>Aegilops</taxon>
    </lineage>
</organism>
<sequence length="336" mass="37715">MEAAREHFARSSRILCSGARFWADFARALHPHIPSTAPEAKRARAGRGGEAAARGGAGCLAEADSSCTMSDLDLVAYINEENKRRKRRRIVLTKLHFESFLLGIAYLSTQRAPRDLGSFSDDEEKNIHRKYLLKGLYDGAEVTCYDQLRLTKRNFHDLCTMLRERAGQSGFGWDWINNKLSIDSEDVWIKYVAANKKVGFYKNKVIKNWDAITTIYSKDHANGEGAVTGAETVVEPTMEPNEASPEVPHKTQRTGDAILCLLGDMKGSFNDALKSLEPLPLPQVTPPAEILATLEMIPDLARGDILRSYGKLILSERLYQALLELPMNFRKEWLLM</sequence>
<reference evidence="2" key="2">
    <citation type="journal article" date="2017" name="Nat. Plants">
        <title>The Aegilops tauschii genome reveals multiple impacts of transposons.</title>
        <authorList>
            <person name="Zhao G."/>
            <person name="Zou C."/>
            <person name="Li K."/>
            <person name="Wang K."/>
            <person name="Li T."/>
            <person name="Gao L."/>
            <person name="Zhang X."/>
            <person name="Wang H."/>
            <person name="Yang Z."/>
            <person name="Liu X."/>
            <person name="Jiang W."/>
            <person name="Mao L."/>
            <person name="Kong X."/>
            <person name="Jiao Y."/>
            <person name="Jia J."/>
        </authorList>
    </citation>
    <scope>NUCLEOTIDE SEQUENCE [LARGE SCALE GENOMIC DNA]</scope>
    <source>
        <strain evidence="2">cv. AL8/78</strain>
    </source>
</reference>
<evidence type="ECO:0000313" key="2">
    <source>
        <dbReference type="Proteomes" id="UP000015105"/>
    </source>
</evidence>
<dbReference type="AlphaFoldDB" id="A0A453MZW4"/>
<reference evidence="1" key="4">
    <citation type="submission" date="2019-03" db="UniProtKB">
        <authorList>
            <consortium name="EnsemblPlants"/>
        </authorList>
    </citation>
    <scope>IDENTIFICATION</scope>
</reference>
<dbReference type="PANTHER" id="PTHR46929:SF34">
    <property type="entry name" value="MYB_SANT-LIKE DOMAIN-CONTAINING PROTEIN"/>
    <property type="match status" value="1"/>
</dbReference>
<dbReference type="EnsemblPlants" id="AET6Gv20161000.2">
    <property type="protein sequence ID" value="AET6Gv20161000.2"/>
    <property type="gene ID" value="AET6Gv20161000"/>
</dbReference>
<dbReference type="PANTHER" id="PTHR46929">
    <property type="entry name" value="EXPRESSED PROTEIN"/>
    <property type="match status" value="1"/>
</dbReference>
<keyword evidence="2" id="KW-1185">Reference proteome</keyword>
<reference evidence="1" key="3">
    <citation type="journal article" date="2017" name="Nature">
        <title>Genome sequence of the progenitor of the wheat D genome Aegilops tauschii.</title>
        <authorList>
            <person name="Luo M.C."/>
            <person name="Gu Y.Q."/>
            <person name="Puiu D."/>
            <person name="Wang H."/>
            <person name="Twardziok S.O."/>
            <person name="Deal K.R."/>
            <person name="Huo N."/>
            <person name="Zhu T."/>
            <person name="Wang L."/>
            <person name="Wang Y."/>
            <person name="McGuire P.E."/>
            <person name="Liu S."/>
            <person name="Long H."/>
            <person name="Ramasamy R.K."/>
            <person name="Rodriguez J.C."/>
            <person name="Van S.L."/>
            <person name="Yuan L."/>
            <person name="Wang Z."/>
            <person name="Xia Z."/>
            <person name="Xiao L."/>
            <person name="Anderson O.D."/>
            <person name="Ouyang S."/>
            <person name="Liang Y."/>
            <person name="Zimin A.V."/>
            <person name="Pertea G."/>
            <person name="Qi P."/>
            <person name="Bennetzen J.L."/>
            <person name="Dai X."/>
            <person name="Dawson M.W."/>
            <person name="Muller H.G."/>
            <person name="Kugler K."/>
            <person name="Rivarola-Duarte L."/>
            <person name="Spannagl M."/>
            <person name="Mayer K.F.X."/>
            <person name="Lu F.H."/>
            <person name="Bevan M.W."/>
            <person name="Leroy P."/>
            <person name="Li P."/>
            <person name="You F.M."/>
            <person name="Sun Q."/>
            <person name="Liu Z."/>
            <person name="Lyons E."/>
            <person name="Wicker T."/>
            <person name="Salzberg S.L."/>
            <person name="Devos K.M."/>
            <person name="Dvorak J."/>
        </authorList>
    </citation>
    <scope>NUCLEOTIDE SEQUENCE [LARGE SCALE GENOMIC DNA]</scope>
    <source>
        <strain evidence="1">cv. AL8/78</strain>
    </source>
</reference>
<name>A0A453MZW4_AEGTS</name>
<dbReference type="Proteomes" id="UP000015105">
    <property type="component" value="Chromosome 6D"/>
</dbReference>
<evidence type="ECO:0008006" key="3">
    <source>
        <dbReference type="Google" id="ProtNLM"/>
    </source>
</evidence>
<proteinExistence type="predicted"/>
<dbReference type="Gramene" id="AET6Gv20161000.2">
    <property type="protein sequence ID" value="AET6Gv20161000.2"/>
    <property type="gene ID" value="AET6Gv20161000"/>
</dbReference>
<reference evidence="1" key="5">
    <citation type="journal article" date="2021" name="G3 (Bethesda)">
        <title>Aegilops tauschii genome assembly Aet v5.0 features greater sequence contiguity and improved annotation.</title>
        <authorList>
            <person name="Wang L."/>
            <person name="Zhu T."/>
            <person name="Rodriguez J.C."/>
            <person name="Deal K.R."/>
            <person name="Dubcovsky J."/>
            <person name="McGuire P.E."/>
            <person name="Lux T."/>
            <person name="Spannagl M."/>
            <person name="Mayer K.F.X."/>
            <person name="Baldrich P."/>
            <person name="Meyers B.C."/>
            <person name="Huo N."/>
            <person name="Gu Y.Q."/>
            <person name="Zhou H."/>
            <person name="Devos K.M."/>
            <person name="Bennetzen J.L."/>
            <person name="Unver T."/>
            <person name="Budak H."/>
            <person name="Gulick P.J."/>
            <person name="Galiba G."/>
            <person name="Kalapos B."/>
            <person name="Nelson D.R."/>
            <person name="Li P."/>
            <person name="You F.M."/>
            <person name="Luo M.C."/>
            <person name="Dvorak J."/>
        </authorList>
    </citation>
    <scope>NUCLEOTIDE SEQUENCE [LARGE SCALE GENOMIC DNA]</scope>
    <source>
        <strain evidence="1">cv. AL8/78</strain>
    </source>
</reference>
<reference evidence="2" key="1">
    <citation type="journal article" date="2014" name="Science">
        <title>Ancient hybridizations among the ancestral genomes of bread wheat.</title>
        <authorList>
            <consortium name="International Wheat Genome Sequencing Consortium,"/>
            <person name="Marcussen T."/>
            <person name="Sandve S.R."/>
            <person name="Heier L."/>
            <person name="Spannagl M."/>
            <person name="Pfeifer M."/>
            <person name="Jakobsen K.S."/>
            <person name="Wulff B.B."/>
            <person name="Steuernagel B."/>
            <person name="Mayer K.F."/>
            <person name="Olsen O.A."/>
        </authorList>
    </citation>
    <scope>NUCLEOTIDE SEQUENCE [LARGE SCALE GENOMIC DNA]</scope>
    <source>
        <strain evidence="2">cv. AL8/78</strain>
    </source>
</reference>
<accession>A0A453MZW4</accession>
<evidence type="ECO:0000313" key="1">
    <source>
        <dbReference type="EnsemblPlants" id="AET6Gv20161000.2"/>
    </source>
</evidence>